<proteinExistence type="predicted"/>
<dbReference type="EMBL" id="CAOF01000137">
    <property type="protein sequence ID" value="CCO48051.1"/>
    <property type="molecule type" value="Genomic_DNA"/>
</dbReference>
<feature type="compositionally biased region" description="Polar residues" evidence="1">
    <location>
        <begin position="33"/>
        <end position="58"/>
    </location>
</feature>
<name>A0AAV2VTS9_9VIBR</name>
<gene>
    <name evidence="2" type="ORF">VIBNISOn1_450014</name>
</gene>
<dbReference type="AlphaFoldDB" id="A0AAV2VTS9"/>
<evidence type="ECO:0000313" key="3">
    <source>
        <dbReference type="Proteomes" id="UP000018211"/>
    </source>
</evidence>
<evidence type="ECO:0000256" key="1">
    <source>
        <dbReference type="SAM" id="MobiDB-lite"/>
    </source>
</evidence>
<accession>A0AAV2VTS9</accession>
<dbReference type="RefSeq" id="WP_022560971.1">
    <property type="nucleotide sequence ID" value="NZ_LK391965.1"/>
</dbReference>
<comment type="caution">
    <text evidence="2">The sequence shown here is derived from an EMBL/GenBank/DDBJ whole genome shotgun (WGS) entry which is preliminary data.</text>
</comment>
<protein>
    <submittedName>
        <fullName evidence="2">Uncharacterized protein</fullName>
    </submittedName>
</protein>
<reference evidence="2 3" key="1">
    <citation type="journal article" date="2013" name="ISME J.">
        <title>Comparative genomics of pathogenic lineages of Vibrio nigripulchritudo identifies virulence-associated traits.</title>
        <authorList>
            <person name="Goudenege D."/>
            <person name="Labreuche Y."/>
            <person name="Krin E."/>
            <person name="Ansquer D."/>
            <person name="Mangenot S."/>
            <person name="Calteau A."/>
            <person name="Medigue C."/>
            <person name="Mazel D."/>
            <person name="Polz M.F."/>
            <person name="Le Roux F."/>
        </authorList>
    </citation>
    <scope>NUCLEOTIDE SEQUENCE [LARGE SCALE GENOMIC DNA]</scope>
    <source>
        <strain evidence="2 3">SOn1</strain>
    </source>
</reference>
<sequence>MSKIILYFVLILGVAALVVIDEKDETQDHQKAKQSVESSDGTAPSSPPKETSNNLSDGTTVVIHSGVSAVESAEPSYDSEPTQVSDPWFEVTDTLTIDSLKPLSEAIETLLAIEFKDIDELAELASGDKVNLTLPNGEGILISVTHAKQQPNHIKTWSGIFETQGSQFPVVFTFGESNVFGFIGHPDAEYKITGIKNTAWLYEVPTEHYFEAPH</sequence>
<dbReference type="Proteomes" id="UP000018211">
    <property type="component" value="Unassembled WGS sequence"/>
</dbReference>
<organism evidence="2 3">
    <name type="scientific">Vibrio nigripulchritudo SOn1</name>
    <dbReference type="NCBI Taxonomy" id="1238450"/>
    <lineage>
        <taxon>Bacteria</taxon>
        <taxon>Pseudomonadati</taxon>
        <taxon>Pseudomonadota</taxon>
        <taxon>Gammaproteobacteria</taxon>
        <taxon>Vibrionales</taxon>
        <taxon>Vibrionaceae</taxon>
        <taxon>Vibrio</taxon>
    </lineage>
</organism>
<evidence type="ECO:0000313" key="2">
    <source>
        <dbReference type="EMBL" id="CCO48051.1"/>
    </source>
</evidence>
<feature type="region of interest" description="Disordered" evidence="1">
    <location>
        <begin position="28"/>
        <end position="58"/>
    </location>
</feature>